<protein>
    <submittedName>
        <fullName evidence="6">TetR family transcriptional regulator</fullName>
    </submittedName>
</protein>
<keyword evidence="1" id="KW-0805">Transcription regulation</keyword>
<dbReference type="PROSITE" id="PS50977">
    <property type="entry name" value="HTH_TETR_2"/>
    <property type="match status" value="1"/>
</dbReference>
<sequence>MKAPSLLTPARKSLRNPVPRISPTKKAILASALELSALHGISGTTMEQVSERAGVAKGSVYYNFSSKDKLFEELLITGIGTLSETLRTARTSAAGFGAIEAMVHDVLTLISENRSLAKLVVSEIFRTDRPWQDTMQILRREAVSEFGTALVPLVPAGTSESSRLLMAGGIFGATLMGGLEWLLFNPETPAAEVAAAILFTFSGQLASPTA</sequence>
<dbReference type="EMBL" id="QJVC01000010">
    <property type="protein sequence ID" value="PYI38262.1"/>
    <property type="molecule type" value="Genomic_DNA"/>
</dbReference>
<evidence type="ECO:0000259" key="5">
    <source>
        <dbReference type="PROSITE" id="PS50977"/>
    </source>
</evidence>
<keyword evidence="7" id="KW-1185">Reference proteome</keyword>
<dbReference type="PANTHER" id="PTHR30055:SF234">
    <property type="entry name" value="HTH-TYPE TRANSCRIPTIONAL REGULATOR BETI"/>
    <property type="match status" value="1"/>
</dbReference>
<dbReference type="AlphaFoldDB" id="A0A2V5ISA9"/>
<accession>A0A2V5ISA9</accession>
<name>A0A2V5ISA9_9MICC</name>
<evidence type="ECO:0000313" key="7">
    <source>
        <dbReference type="Proteomes" id="UP000247980"/>
    </source>
</evidence>
<gene>
    <name evidence="6" type="ORF">CVS30_11035</name>
</gene>
<dbReference type="PANTHER" id="PTHR30055">
    <property type="entry name" value="HTH-TYPE TRANSCRIPTIONAL REGULATOR RUTR"/>
    <property type="match status" value="1"/>
</dbReference>
<reference evidence="6 7" key="1">
    <citation type="submission" date="2018-05" db="EMBL/GenBank/DDBJ databases">
        <title>Genetic diversity of glacier-inhabiting Cryobacterium bacteria in China and description of Cryobacterium mengkeensis sp. nov. and Arthrobacter glacialis sp. nov.</title>
        <authorList>
            <person name="Liu Q."/>
            <person name="Xin Y.-H."/>
        </authorList>
    </citation>
    <scope>NUCLEOTIDE SEQUENCE [LARGE SCALE GENOMIC DNA]</scope>
    <source>
        <strain evidence="6 7">B7</strain>
    </source>
</reference>
<dbReference type="Proteomes" id="UP000247980">
    <property type="component" value="Unassembled WGS sequence"/>
</dbReference>
<evidence type="ECO:0000313" key="6">
    <source>
        <dbReference type="EMBL" id="PYI38262.1"/>
    </source>
</evidence>
<feature type="domain" description="HTH tetR-type" evidence="5">
    <location>
        <begin position="22"/>
        <end position="82"/>
    </location>
</feature>
<dbReference type="GO" id="GO:0003700">
    <property type="term" value="F:DNA-binding transcription factor activity"/>
    <property type="evidence" value="ECO:0007669"/>
    <property type="project" value="TreeGrafter"/>
</dbReference>
<evidence type="ECO:0000256" key="4">
    <source>
        <dbReference type="PROSITE-ProRule" id="PRU00335"/>
    </source>
</evidence>
<dbReference type="Pfam" id="PF00440">
    <property type="entry name" value="TetR_N"/>
    <property type="match status" value="1"/>
</dbReference>
<dbReference type="PRINTS" id="PR00455">
    <property type="entry name" value="HTHTETR"/>
</dbReference>
<dbReference type="SUPFAM" id="SSF46689">
    <property type="entry name" value="Homeodomain-like"/>
    <property type="match status" value="1"/>
</dbReference>
<dbReference type="GO" id="GO:0000976">
    <property type="term" value="F:transcription cis-regulatory region binding"/>
    <property type="evidence" value="ECO:0007669"/>
    <property type="project" value="TreeGrafter"/>
</dbReference>
<feature type="DNA-binding region" description="H-T-H motif" evidence="4">
    <location>
        <begin position="45"/>
        <end position="64"/>
    </location>
</feature>
<dbReference type="InterPro" id="IPR050109">
    <property type="entry name" value="HTH-type_TetR-like_transc_reg"/>
</dbReference>
<proteinExistence type="predicted"/>
<dbReference type="OrthoDB" id="3172830at2"/>
<dbReference type="InterPro" id="IPR001647">
    <property type="entry name" value="HTH_TetR"/>
</dbReference>
<evidence type="ECO:0000256" key="2">
    <source>
        <dbReference type="ARBA" id="ARBA00023125"/>
    </source>
</evidence>
<keyword evidence="3" id="KW-0804">Transcription</keyword>
<evidence type="ECO:0000256" key="1">
    <source>
        <dbReference type="ARBA" id="ARBA00023015"/>
    </source>
</evidence>
<dbReference type="Gene3D" id="1.10.357.10">
    <property type="entry name" value="Tetracycline Repressor, domain 2"/>
    <property type="match status" value="1"/>
</dbReference>
<comment type="caution">
    <text evidence="6">The sequence shown here is derived from an EMBL/GenBank/DDBJ whole genome shotgun (WGS) entry which is preliminary data.</text>
</comment>
<keyword evidence="2 4" id="KW-0238">DNA-binding</keyword>
<evidence type="ECO:0000256" key="3">
    <source>
        <dbReference type="ARBA" id="ARBA00023163"/>
    </source>
</evidence>
<dbReference type="InterPro" id="IPR009057">
    <property type="entry name" value="Homeodomain-like_sf"/>
</dbReference>
<organism evidence="6 7">
    <name type="scientific">Arthrobacter psychrolactophilus</name>
    <dbReference type="NCBI Taxonomy" id="92442"/>
    <lineage>
        <taxon>Bacteria</taxon>
        <taxon>Bacillati</taxon>
        <taxon>Actinomycetota</taxon>
        <taxon>Actinomycetes</taxon>
        <taxon>Micrococcales</taxon>
        <taxon>Micrococcaceae</taxon>
        <taxon>Arthrobacter</taxon>
    </lineage>
</organism>